<keyword evidence="1" id="KW-0732">Signal</keyword>
<organism evidence="2 3">
    <name type="scientific">Candidatus Ozemobacter sibiricus</name>
    <dbReference type="NCBI Taxonomy" id="2268124"/>
    <lineage>
        <taxon>Bacteria</taxon>
        <taxon>Candidatus Ozemobacteria</taxon>
        <taxon>Candidatus Ozemobacterales</taxon>
        <taxon>Candidatus Ozemobacteraceae</taxon>
        <taxon>Candidatus Ozemobacter</taxon>
    </lineage>
</organism>
<reference evidence="2 3" key="1">
    <citation type="submission" date="2018-05" db="EMBL/GenBank/DDBJ databases">
        <title>A metagenomic window into the 2 km-deep terrestrial subsurface aquifer revealed taxonomically and functionally diverse microbial community comprising novel uncultured bacterial lineages.</title>
        <authorList>
            <person name="Kadnikov V.V."/>
            <person name="Mardanov A.V."/>
            <person name="Beletsky A.V."/>
            <person name="Banks D."/>
            <person name="Pimenov N.V."/>
            <person name="Frank Y.A."/>
            <person name="Karnachuk O.V."/>
            <person name="Ravin N.V."/>
        </authorList>
    </citation>
    <scope>NUCLEOTIDE SEQUENCE [LARGE SCALE GENOMIC DNA]</scope>
    <source>
        <strain evidence="2">BY5</strain>
    </source>
</reference>
<protein>
    <submittedName>
        <fullName evidence="2">Uncharacterized protein</fullName>
    </submittedName>
</protein>
<evidence type="ECO:0000313" key="3">
    <source>
        <dbReference type="Proteomes" id="UP000252355"/>
    </source>
</evidence>
<accession>A0A367ZS75</accession>
<evidence type="ECO:0000256" key="1">
    <source>
        <dbReference type="SAM" id="SignalP"/>
    </source>
</evidence>
<dbReference type="EMBL" id="QOQW01000003">
    <property type="protein sequence ID" value="RCK80993.1"/>
    <property type="molecule type" value="Genomic_DNA"/>
</dbReference>
<dbReference type="Proteomes" id="UP000252355">
    <property type="component" value="Unassembled WGS sequence"/>
</dbReference>
<gene>
    <name evidence="2" type="ORF">OZSIB_2370</name>
</gene>
<feature type="chain" id="PRO_5016795021" evidence="1">
    <location>
        <begin position="22"/>
        <end position="926"/>
    </location>
</feature>
<sequence>MVKRIWFALAVLCVVASASFAADVSGLATDTRFDTNDPTKHPTGIMSIPKNEIRRIPDMIDKPESQIGMWIPMVEPEPVVRGFDNRIKDNVRIYRNTGTTASKYPFLVKVVSGPDAGKWFVYRNVKYHWVFEDAGEGEHSGGVNGTSGGDVWTPFYKASGAEKAVNYMRNIVNGTGDRTWDPKVYPNAHKKPFDSGISGTDDTKGSTVLQEVGMTLTYERAEVAPTGVTGDGYYGNADNGVIDTNTISPAQLNSEPTNWESKKLINATPEKFGLKSDLGGFTAVNRVYVEDYSAPSVKSTDVKIYRGNAGGFVDSVYDKSTNSWKKVQGILFETEDDNPNAVVTSDRLKASMNYECGNMDLYKLDNPAYDPDDPTSEPYIYFVYLPPTYKMTWNGSSWERVKISDNPPVFDDTVVYGPYVGPAKKAEEYDYYKNIDPIWSRRSAEEVEDYITNRYANAYSAKSLAPWARGLCYFILDERNSGLLKIKTLNSHVTGKKDKDGRPIDVNPEIDAMINEYKEMGERGKKAAADLAAFKAHLAANGKTDYNRFSYIEFKDGGRYCVGPIEFEKIAGIYEEKNVTVDGQEVKQATWMIPGPRVLLPKHFAVNSIEWDSTAGTRHSGEQMATDSQNFVLGNDGKWHRVNTAADAGVPLELQVAGTNSNFINKYGHEWMQKVPDLMFKVDMADCCGNTTNQVGFLKVNDSGEGSKPNCECTLSDANGNDHVVGVPADDQLDYGDKLIVKDPRTGEVSEYAQASSLQDNDLTTKEISINKSGEGLQPPIGSSLLSGDKVIYEDTRLNIAAHAWDNIDNFHKHRGISYYKMQIQELDANGNPTGKYELLEDENGNKDEKIERSIFDPPYNGRLSQFKPDLKFYHIFRNPGLYRVEYTVRDVPFDSQPNEQRLFFRVKVLDLKSDNRTIEDHQRRQ</sequence>
<proteinExistence type="predicted"/>
<evidence type="ECO:0000313" key="2">
    <source>
        <dbReference type="EMBL" id="RCK80993.1"/>
    </source>
</evidence>
<name>A0A367ZS75_9BACT</name>
<dbReference type="AlphaFoldDB" id="A0A367ZS75"/>
<comment type="caution">
    <text evidence="2">The sequence shown here is derived from an EMBL/GenBank/DDBJ whole genome shotgun (WGS) entry which is preliminary data.</text>
</comment>
<feature type="signal peptide" evidence="1">
    <location>
        <begin position="1"/>
        <end position="21"/>
    </location>
</feature>